<feature type="region of interest" description="Disordered" evidence="1">
    <location>
        <begin position="125"/>
        <end position="144"/>
    </location>
</feature>
<proteinExistence type="predicted"/>
<accession>A0A916SMH3</accession>
<reference evidence="2" key="2">
    <citation type="submission" date="2020-09" db="EMBL/GenBank/DDBJ databases">
        <authorList>
            <person name="Sun Q."/>
            <person name="Zhou Y."/>
        </authorList>
    </citation>
    <scope>NUCLEOTIDE SEQUENCE</scope>
    <source>
        <strain evidence="2">CGMCC 1.15322</strain>
    </source>
</reference>
<keyword evidence="3" id="KW-1185">Reference proteome</keyword>
<dbReference type="AlphaFoldDB" id="A0A916SMH3"/>
<evidence type="ECO:0000256" key="1">
    <source>
        <dbReference type="SAM" id="MobiDB-lite"/>
    </source>
</evidence>
<organism evidence="2 3">
    <name type="scientific">Polaromonas eurypsychrophila</name>
    <dbReference type="NCBI Taxonomy" id="1614635"/>
    <lineage>
        <taxon>Bacteria</taxon>
        <taxon>Pseudomonadati</taxon>
        <taxon>Pseudomonadota</taxon>
        <taxon>Betaproteobacteria</taxon>
        <taxon>Burkholderiales</taxon>
        <taxon>Comamonadaceae</taxon>
        <taxon>Polaromonas</taxon>
    </lineage>
</organism>
<gene>
    <name evidence="2" type="ORF">GCM10011496_30390</name>
</gene>
<dbReference type="Proteomes" id="UP000620596">
    <property type="component" value="Unassembled WGS sequence"/>
</dbReference>
<comment type="caution">
    <text evidence="2">The sequence shown here is derived from an EMBL/GenBank/DDBJ whole genome shotgun (WGS) entry which is preliminary data.</text>
</comment>
<sequence length="144" mass="16689">MSDSLSQLSNVATAIGVGVAAWQLWLAQKQSVTSFEDSFTKEYRVLASRLPTKALLGEVLSDHEHDESFDEFYHYFDLCNEQVFLWKSKRISEKTWRFWKDGMASHMKRPAFQRAWSEIASRSDGDFSELKSLFPPCSPRQKRS</sequence>
<evidence type="ECO:0000313" key="3">
    <source>
        <dbReference type="Proteomes" id="UP000620596"/>
    </source>
</evidence>
<dbReference type="EMBL" id="BMIG01000012">
    <property type="protein sequence ID" value="GGB07378.1"/>
    <property type="molecule type" value="Genomic_DNA"/>
</dbReference>
<name>A0A916SMH3_9BURK</name>
<reference evidence="2" key="1">
    <citation type="journal article" date="2014" name="Int. J. Syst. Evol. Microbiol.">
        <title>Complete genome sequence of Corynebacterium casei LMG S-19264T (=DSM 44701T), isolated from a smear-ripened cheese.</title>
        <authorList>
            <consortium name="US DOE Joint Genome Institute (JGI-PGF)"/>
            <person name="Walter F."/>
            <person name="Albersmeier A."/>
            <person name="Kalinowski J."/>
            <person name="Ruckert C."/>
        </authorList>
    </citation>
    <scope>NUCLEOTIDE SEQUENCE</scope>
    <source>
        <strain evidence="2">CGMCC 1.15322</strain>
    </source>
</reference>
<protein>
    <submittedName>
        <fullName evidence="2">Uncharacterized protein</fullName>
    </submittedName>
</protein>
<evidence type="ECO:0000313" key="2">
    <source>
        <dbReference type="EMBL" id="GGB07378.1"/>
    </source>
</evidence>